<organism evidence="14 15">
    <name type="scientific">Lodderomyces elongisporus (strain ATCC 11503 / CBS 2605 / JCM 1781 / NBRC 1676 / NRRL YB-4239)</name>
    <name type="common">Yeast</name>
    <name type="synonym">Saccharomyces elongisporus</name>
    <dbReference type="NCBI Taxonomy" id="379508"/>
    <lineage>
        <taxon>Eukaryota</taxon>
        <taxon>Fungi</taxon>
        <taxon>Dikarya</taxon>
        <taxon>Ascomycota</taxon>
        <taxon>Saccharomycotina</taxon>
        <taxon>Pichiomycetes</taxon>
        <taxon>Debaryomycetaceae</taxon>
        <taxon>Candida/Lodderomyces clade</taxon>
        <taxon>Lodderomyces</taxon>
    </lineage>
</organism>
<evidence type="ECO:0000256" key="1">
    <source>
        <dbReference type="ARBA" id="ARBA00012513"/>
    </source>
</evidence>
<evidence type="ECO:0000256" key="9">
    <source>
        <dbReference type="ARBA" id="ARBA00048679"/>
    </source>
</evidence>
<dbReference type="GO" id="GO:1903473">
    <property type="term" value="P:positive regulation of mitotic actomyosin contractile ring contraction"/>
    <property type="evidence" value="ECO:0007669"/>
    <property type="project" value="EnsemblFungi"/>
</dbReference>
<gene>
    <name evidence="14" type="ORF">LELG_01909</name>
</gene>
<dbReference type="AlphaFoldDB" id="A5DX22"/>
<dbReference type="InterPro" id="IPR017441">
    <property type="entry name" value="Protein_kinase_ATP_BS"/>
</dbReference>
<dbReference type="GO" id="GO:0030447">
    <property type="term" value="P:filamentous growth"/>
    <property type="evidence" value="ECO:0007669"/>
    <property type="project" value="UniProtKB-ARBA"/>
</dbReference>
<dbReference type="InterPro" id="IPR017892">
    <property type="entry name" value="Pkinase_C"/>
</dbReference>
<evidence type="ECO:0000256" key="2">
    <source>
        <dbReference type="ARBA" id="ARBA00022527"/>
    </source>
</evidence>
<dbReference type="eggNOG" id="KOG0605">
    <property type="taxonomic scope" value="Eukaryota"/>
</dbReference>
<keyword evidence="7 10" id="KW-0067">ATP-binding</keyword>
<feature type="domain" description="AGC-kinase C-terminal" evidence="13">
    <location>
        <begin position="540"/>
        <end position="626"/>
    </location>
</feature>
<dbReference type="GO" id="GO:0044732">
    <property type="term" value="C:mitotic spindle pole body"/>
    <property type="evidence" value="ECO:0007669"/>
    <property type="project" value="EnsemblFungi"/>
</dbReference>
<dbReference type="PANTHER" id="PTHR24356:SF417">
    <property type="entry name" value="CELL CYCLE PROTEIN KINASE DBF2-RELATED"/>
    <property type="match status" value="1"/>
</dbReference>
<dbReference type="GO" id="GO:0005524">
    <property type="term" value="F:ATP binding"/>
    <property type="evidence" value="ECO:0007669"/>
    <property type="project" value="UniProtKB-UniRule"/>
</dbReference>
<keyword evidence="6 14" id="KW-0418">Kinase</keyword>
<dbReference type="InterPro" id="IPR050236">
    <property type="entry name" value="Ser_Thr_kinase_AGC"/>
</dbReference>
<evidence type="ECO:0000313" key="15">
    <source>
        <dbReference type="Proteomes" id="UP000001996"/>
    </source>
</evidence>
<dbReference type="Pfam" id="PF00433">
    <property type="entry name" value="Pkinase_C"/>
    <property type="match status" value="1"/>
</dbReference>
<dbReference type="GO" id="GO:0031028">
    <property type="term" value="P:septation initiation signaling"/>
    <property type="evidence" value="ECO:0007669"/>
    <property type="project" value="EnsemblFungi"/>
</dbReference>
<dbReference type="FunFam" id="1.10.510.10:FF:000141">
    <property type="entry name" value="Non-specific serine/threonine protein kinase"/>
    <property type="match status" value="1"/>
</dbReference>
<dbReference type="GO" id="GO:0035974">
    <property type="term" value="C:meiotic spindle pole body"/>
    <property type="evidence" value="ECO:0007669"/>
    <property type="project" value="EnsemblFungi"/>
</dbReference>
<dbReference type="PROSITE" id="PS00107">
    <property type="entry name" value="PROTEIN_KINASE_ATP"/>
    <property type="match status" value="1"/>
</dbReference>
<dbReference type="PANTHER" id="PTHR24356">
    <property type="entry name" value="SERINE/THREONINE-PROTEIN KINASE"/>
    <property type="match status" value="1"/>
</dbReference>
<keyword evidence="3" id="KW-0597">Phosphoprotein</keyword>
<evidence type="ECO:0000256" key="11">
    <source>
        <dbReference type="SAM" id="MobiDB-lite"/>
    </source>
</evidence>
<dbReference type="GO" id="GO:0120105">
    <property type="term" value="C:mitotic actomyosin contractile ring, intermediate layer"/>
    <property type="evidence" value="ECO:0007669"/>
    <property type="project" value="EnsemblFungi"/>
</dbReference>
<dbReference type="Gene3D" id="1.10.510.10">
    <property type="entry name" value="Transferase(Phosphotransferase) domain 1"/>
    <property type="match status" value="1"/>
</dbReference>
<comment type="catalytic activity">
    <reaction evidence="9">
        <text>L-seryl-[protein] + ATP = O-phospho-L-seryl-[protein] + ADP + H(+)</text>
        <dbReference type="Rhea" id="RHEA:17989"/>
        <dbReference type="Rhea" id="RHEA-COMP:9863"/>
        <dbReference type="Rhea" id="RHEA-COMP:11604"/>
        <dbReference type="ChEBI" id="CHEBI:15378"/>
        <dbReference type="ChEBI" id="CHEBI:29999"/>
        <dbReference type="ChEBI" id="CHEBI:30616"/>
        <dbReference type="ChEBI" id="CHEBI:83421"/>
        <dbReference type="ChEBI" id="CHEBI:456216"/>
        <dbReference type="EC" id="2.7.11.1"/>
    </reaction>
</comment>
<evidence type="ECO:0000256" key="3">
    <source>
        <dbReference type="ARBA" id="ARBA00022553"/>
    </source>
</evidence>
<keyword evidence="2" id="KW-0723">Serine/threonine-protein kinase</keyword>
<dbReference type="OrthoDB" id="18472at2759"/>
<dbReference type="SMART" id="SM00133">
    <property type="entry name" value="S_TK_X"/>
    <property type="match status" value="1"/>
</dbReference>
<dbReference type="GO" id="GO:1903501">
    <property type="term" value="P:positive regulation of mitotic actomyosin contractile ring assembly"/>
    <property type="evidence" value="ECO:0007669"/>
    <property type="project" value="EnsemblFungi"/>
</dbReference>
<sequence length="665" mass="77024">MNSFFNRSPRHQNVQDIGDISQSMENISISSNMMDIDTSYRSPTNKNTNFTANANTTAIHQPILNKENITPLSSPTKSILHTSPTSTPYNKSRFHQTQPQPQPQQQLPSTASAAAPLTPTRLNHNQRTLQDNINQLQPPPSSQRYKLSEQEFRKKANNPKTKRLTSVAQLYFLDYYCDMFDYVISRRERTKFVENKLLTDPNFNQDLQRQQLEWKNYIGRERALLRKRRLKPKHRDFEMITQVGQGGYGQVFLARKKDTREICALKILNKKLLVKLDETRHVLTERDILTNTRSEWLVKLLYAFQDTEKVFLAMEFVPGGDFRTLLNNTSYLIPPHARFYISEMFAAVNSLHELGFTHRDLKPENFLIDSKGHIKLTDFGLAAGTVSNDRIESMRIKLKNLENGDDGTYQVPSRVMMERQKIFKQSQGHHNLANSIVGSPDYMALEVLEGKNYDYTIDYWSLGCMLFEALCGYPPFSGSKQDETYHNLKHWKTALVRPQTKDGRFVFSDRTWALIIKLIASPSNRLRTFKQVQQMAYFADVKDWDNLRQRTPPFTPQLDNEEDAGYFDDFEDEEMMAKYKDVFARQEQNEQLLEKNNTLGAPKKRFLENNFIGFTFKHKSNPNNKFANGEINLLNNQNNNGGNYTNSLFGGNFSSTRLNPLATLY</sequence>
<dbReference type="InParanoid" id="A5DX22"/>
<dbReference type="InterPro" id="IPR008271">
    <property type="entry name" value="Ser/Thr_kinase_AS"/>
</dbReference>
<evidence type="ECO:0000256" key="7">
    <source>
        <dbReference type="ARBA" id="ARBA00022840"/>
    </source>
</evidence>
<dbReference type="GO" id="GO:1902854">
    <property type="term" value="P:positive regulation of nuclear migration during mitotic telophase"/>
    <property type="evidence" value="ECO:0007669"/>
    <property type="project" value="EnsemblFungi"/>
</dbReference>
<proteinExistence type="predicted"/>
<dbReference type="GO" id="GO:0034973">
    <property type="term" value="C:Sid2-Mob1 complex"/>
    <property type="evidence" value="ECO:0007669"/>
    <property type="project" value="EnsemblFungi"/>
</dbReference>
<dbReference type="VEuPathDB" id="FungiDB:LELG_01909"/>
<dbReference type="FunCoup" id="A5DX22">
    <property type="interactions" value="244"/>
</dbReference>
<dbReference type="OMA" id="KLRVDQF"/>
<dbReference type="GO" id="GO:0044878">
    <property type="term" value="P:mitotic cytokinesis checkpoint signaling"/>
    <property type="evidence" value="ECO:0007669"/>
    <property type="project" value="EnsemblFungi"/>
</dbReference>
<evidence type="ECO:0000256" key="6">
    <source>
        <dbReference type="ARBA" id="ARBA00022777"/>
    </source>
</evidence>
<dbReference type="EC" id="2.7.11.1" evidence="1"/>
<feature type="compositionally biased region" description="Polar residues" evidence="11">
    <location>
        <begin position="68"/>
        <end position="90"/>
    </location>
</feature>
<dbReference type="GO" id="GO:0106310">
    <property type="term" value="F:protein serine kinase activity"/>
    <property type="evidence" value="ECO:0007669"/>
    <property type="project" value="RHEA"/>
</dbReference>
<evidence type="ECO:0000259" key="13">
    <source>
        <dbReference type="PROSITE" id="PS51285"/>
    </source>
</evidence>
<evidence type="ECO:0000256" key="5">
    <source>
        <dbReference type="ARBA" id="ARBA00022741"/>
    </source>
</evidence>
<reference evidence="14 15" key="1">
    <citation type="journal article" date="2009" name="Nature">
        <title>Evolution of pathogenicity and sexual reproduction in eight Candida genomes.</title>
        <authorList>
            <person name="Butler G."/>
            <person name="Rasmussen M.D."/>
            <person name="Lin M.F."/>
            <person name="Santos M.A."/>
            <person name="Sakthikumar S."/>
            <person name="Munro C.A."/>
            <person name="Rheinbay E."/>
            <person name="Grabherr M."/>
            <person name="Forche A."/>
            <person name="Reedy J.L."/>
            <person name="Agrafioti I."/>
            <person name="Arnaud M.B."/>
            <person name="Bates S."/>
            <person name="Brown A.J."/>
            <person name="Brunke S."/>
            <person name="Costanzo M.C."/>
            <person name="Fitzpatrick D.A."/>
            <person name="de Groot P.W."/>
            <person name="Harris D."/>
            <person name="Hoyer L.L."/>
            <person name="Hube B."/>
            <person name="Klis F.M."/>
            <person name="Kodira C."/>
            <person name="Lennard N."/>
            <person name="Logue M.E."/>
            <person name="Martin R."/>
            <person name="Neiman A.M."/>
            <person name="Nikolaou E."/>
            <person name="Quail M.A."/>
            <person name="Quinn J."/>
            <person name="Santos M.C."/>
            <person name="Schmitzberger F.F."/>
            <person name="Sherlock G."/>
            <person name="Shah P."/>
            <person name="Silverstein K.A."/>
            <person name="Skrzypek M.S."/>
            <person name="Soll D."/>
            <person name="Staggs R."/>
            <person name="Stansfield I."/>
            <person name="Stumpf M.P."/>
            <person name="Sudbery P.E."/>
            <person name="Srikantha T."/>
            <person name="Zeng Q."/>
            <person name="Berman J."/>
            <person name="Berriman M."/>
            <person name="Heitman J."/>
            <person name="Gow N.A."/>
            <person name="Lorenz M.C."/>
            <person name="Birren B.W."/>
            <person name="Kellis M."/>
            <person name="Cuomo C.A."/>
        </authorList>
    </citation>
    <scope>NUCLEOTIDE SEQUENCE [LARGE SCALE GENOMIC DNA]</scope>
    <source>
        <strain evidence="15">ATCC 11503 / BCRC 21390 / CBS 2605 / JCM 1781 / NBRC 1676 / NRRL YB-4239</strain>
    </source>
</reference>
<dbReference type="PROSITE" id="PS50011">
    <property type="entry name" value="PROTEIN_KINASE_DOM"/>
    <property type="match status" value="1"/>
</dbReference>
<dbReference type="InterPro" id="IPR000961">
    <property type="entry name" value="AGC-kinase_C"/>
</dbReference>
<evidence type="ECO:0000313" key="14">
    <source>
        <dbReference type="EMBL" id="EDK43730.1"/>
    </source>
</evidence>
<evidence type="ECO:0000256" key="10">
    <source>
        <dbReference type="PROSITE-ProRule" id="PRU10141"/>
    </source>
</evidence>
<dbReference type="PROSITE" id="PS51285">
    <property type="entry name" value="AGC_KINASE_CTER"/>
    <property type="match status" value="1"/>
</dbReference>
<dbReference type="SUPFAM" id="SSF56112">
    <property type="entry name" value="Protein kinase-like (PK-like)"/>
    <property type="match status" value="1"/>
</dbReference>
<evidence type="ECO:0000259" key="12">
    <source>
        <dbReference type="PROSITE" id="PS50011"/>
    </source>
</evidence>
<feature type="binding site" evidence="10">
    <location>
        <position position="266"/>
    </location>
    <ligand>
        <name>ATP</name>
        <dbReference type="ChEBI" id="CHEBI:30616"/>
    </ligand>
</feature>
<dbReference type="GO" id="GO:1905758">
    <property type="term" value="P:positive regulation of primary cell septum biogenesis"/>
    <property type="evidence" value="ECO:0007669"/>
    <property type="project" value="EnsemblFungi"/>
</dbReference>
<dbReference type="InterPro" id="IPR011009">
    <property type="entry name" value="Kinase-like_dom_sf"/>
</dbReference>
<dbReference type="KEGG" id="lel:PVL30_001878"/>
<dbReference type="GO" id="GO:0004674">
    <property type="term" value="F:protein serine/threonine kinase activity"/>
    <property type="evidence" value="ECO:0007669"/>
    <property type="project" value="UniProtKB-KW"/>
</dbReference>
<name>A5DX22_LODEL</name>
<dbReference type="GO" id="GO:1902846">
    <property type="term" value="P:positive regulation of mitotic spindle elongation"/>
    <property type="evidence" value="ECO:0007669"/>
    <property type="project" value="EnsemblFungi"/>
</dbReference>
<dbReference type="FunFam" id="3.30.200.20:FF:000109">
    <property type="entry name" value="Non-specific serine/threonine protein kinase"/>
    <property type="match status" value="1"/>
</dbReference>
<dbReference type="Gene3D" id="3.30.200.20">
    <property type="entry name" value="Phosphorylase Kinase, domain 1"/>
    <property type="match status" value="1"/>
</dbReference>
<feature type="compositionally biased region" description="Low complexity" evidence="11">
    <location>
        <begin position="96"/>
        <end position="112"/>
    </location>
</feature>
<dbReference type="GO" id="GO:0010971">
    <property type="term" value="P:positive regulation of G2/M transition of mitotic cell cycle"/>
    <property type="evidence" value="ECO:0007669"/>
    <property type="project" value="EnsemblFungi"/>
</dbReference>
<keyword evidence="5 10" id="KW-0547">Nucleotide-binding</keyword>
<dbReference type="STRING" id="379508.A5DX22"/>
<dbReference type="InterPro" id="IPR000719">
    <property type="entry name" value="Prot_kinase_dom"/>
</dbReference>
<dbReference type="SMART" id="SM00220">
    <property type="entry name" value="S_TKc"/>
    <property type="match status" value="1"/>
</dbReference>
<evidence type="ECO:0000256" key="4">
    <source>
        <dbReference type="ARBA" id="ARBA00022679"/>
    </source>
</evidence>
<dbReference type="EMBL" id="CH981525">
    <property type="protein sequence ID" value="EDK43730.1"/>
    <property type="molecule type" value="Genomic_DNA"/>
</dbReference>
<dbReference type="PROSITE" id="PS00108">
    <property type="entry name" value="PROTEIN_KINASE_ST"/>
    <property type="match status" value="1"/>
</dbReference>
<keyword evidence="15" id="KW-1185">Reference proteome</keyword>
<dbReference type="Proteomes" id="UP000001996">
    <property type="component" value="Unassembled WGS sequence"/>
</dbReference>
<dbReference type="HOGENOM" id="CLU_000288_67_4_1"/>
<dbReference type="GeneID" id="5234555"/>
<feature type="domain" description="Protein kinase" evidence="12">
    <location>
        <begin position="237"/>
        <end position="538"/>
    </location>
</feature>
<evidence type="ECO:0000256" key="8">
    <source>
        <dbReference type="ARBA" id="ARBA00047899"/>
    </source>
</evidence>
<dbReference type="FunFam" id="1.10.510.10:FF:000319">
    <property type="entry name" value="Non-specific serine/threonine protein kinase"/>
    <property type="match status" value="1"/>
</dbReference>
<feature type="region of interest" description="Disordered" evidence="11">
    <location>
        <begin position="68"/>
        <end position="112"/>
    </location>
</feature>
<comment type="catalytic activity">
    <reaction evidence="8">
        <text>L-threonyl-[protein] + ATP = O-phospho-L-threonyl-[protein] + ADP + H(+)</text>
        <dbReference type="Rhea" id="RHEA:46608"/>
        <dbReference type="Rhea" id="RHEA-COMP:11060"/>
        <dbReference type="Rhea" id="RHEA-COMP:11605"/>
        <dbReference type="ChEBI" id="CHEBI:15378"/>
        <dbReference type="ChEBI" id="CHEBI:30013"/>
        <dbReference type="ChEBI" id="CHEBI:30616"/>
        <dbReference type="ChEBI" id="CHEBI:61977"/>
        <dbReference type="ChEBI" id="CHEBI:456216"/>
        <dbReference type="EC" id="2.7.11.1"/>
    </reaction>
</comment>
<keyword evidence="4" id="KW-0808">Transferase</keyword>
<dbReference type="Pfam" id="PF00069">
    <property type="entry name" value="Pkinase"/>
    <property type="match status" value="2"/>
</dbReference>
<protein>
    <recommendedName>
        <fullName evidence="1">non-specific serine/threonine protein kinase</fullName>
        <ecNumber evidence="1">2.7.11.1</ecNumber>
    </recommendedName>
</protein>
<dbReference type="CDD" id="cd05600">
    <property type="entry name" value="STKc_Sid2p_like"/>
    <property type="match status" value="1"/>
</dbReference>
<accession>A5DX22</accession>